<comment type="subunit">
    <text evidence="2">Heterodimer of HisH and HisF.</text>
</comment>
<evidence type="ECO:0000256" key="5">
    <source>
        <dbReference type="ARBA" id="ARBA00022962"/>
    </source>
</evidence>
<dbReference type="PIRSF" id="PIRSF000495">
    <property type="entry name" value="Amidotransf_hisH"/>
    <property type="match status" value="1"/>
</dbReference>
<evidence type="ECO:0000256" key="8">
    <source>
        <dbReference type="ARBA" id="ARBA00047838"/>
    </source>
</evidence>
<dbReference type="GO" id="GO:0000107">
    <property type="term" value="F:imidazoleglycerol-phosphate synthase activity"/>
    <property type="evidence" value="ECO:0007669"/>
    <property type="project" value="RHEA"/>
</dbReference>
<comment type="caution">
    <text evidence="11">The sequence shown here is derived from an EMBL/GenBank/DDBJ whole genome shotgun (WGS) entry which is preliminary data.</text>
</comment>
<keyword evidence="6" id="KW-0368">Histidine biosynthesis</keyword>
<evidence type="ECO:0000256" key="6">
    <source>
        <dbReference type="ARBA" id="ARBA00023102"/>
    </source>
</evidence>
<dbReference type="NCBIfam" id="TIGR01855">
    <property type="entry name" value="IMP_synth_hisH"/>
    <property type="match status" value="1"/>
</dbReference>
<dbReference type="GO" id="GO:0000105">
    <property type="term" value="P:L-histidine biosynthetic process"/>
    <property type="evidence" value="ECO:0007669"/>
    <property type="project" value="UniProtKB-UniPathway"/>
</dbReference>
<dbReference type="PANTHER" id="PTHR42701">
    <property type="entry name" value="IMIDAZOLE GLYCEROL PHOSPHATE SYNTHASE SUBUNIT HISH"/>
    <property type="match status" value="1"/>
</dbReference>
<evidence type="ECO:0000256" key="1">
    <source>
        <dbReference type="ARBA" id="ARBA00005091"/>
    </source>
</evidence>
<evidence type="ECO:0000256" key="4">
    <source>
        <dbReference type="ARBA" id="ARBA00022801"/>
    </source>
</evidence>
<comment type="pathway">
    <text evidence="1">Amino-acid biosynthesis; L-histidine biosynthesis; L-histidine from 5-phospho-alpha-D-ribose 1-diphosphate: step 5/9.</text>
</comment>
<keyword evidence="11" id="KW-0328">Glycosyltransferase</keyword>
<name>A0A644YMY4_9ZZZZ</name>
<keyword evidence="4" id="KW-0378">Hydrolase</keyword>
<dbReference type="InterPro" id="IPR010139">
    <property type="entry name" value="Imidazole-glycPsynth_HisH"/>
</dbReference>
<dbReference type="InterPro" id="IPR029062">
    <property type="entry name" value="Class_I_gatase-like"/>
</dbReference>
<evidence type="ECO:0000259" key="10">
    <source>
        <dbReference type="Pfam" id="PF00117"/>
    </source>
</evidence>
<dbReference type="Pfam" id="PF00117">
    <property type="entry name" value="GATase"/>
    <property type="match status" value="1"/>
</dbReference>
<dbReference type="PANTHER" id="PTHR42701:SF1">
    <property type="entry name" value="IMIDAZOLE GLYCEROL PHOSPHATE SYNTHASE SUBUNIT HISH"/>
    <property type="match status" value="1"/>
</dbReference>
<dbReference type="AlphaFoldDB" id="A0A644YMY4"/>
<keyword evidence="7" id="KW-0456">Lyase</keyword>
<comment type="catalytic activity">
    <reaction evidence="9">
        <text>L-glutamine + H2O = L-glutamate + NH4(+)</text>
        <dbReference type="Rhea" id="RHEA:15889"/>
        <dbReference type="ChEBI" id="CHEBI:15377"/>
        <dbReference type="ChEBI" id="CHEBI:28938"/>
        <dbReference type="ChEBI" id="CHEBI:29985"/>
        <dbReference type="ChEBI" id="CHEBI:58359"/>
        <dbReference type="EC" id="3.5.1.2"/>
    </reaction>
</comment>
<dbReference type="GO" id="GO:0004359">
    <property type="term" value="F:glutaminase activity"/>
    <property type="evidence" value="ECO:0007669"/>
    <property type="project" value="UniProtKB-EC"/>
</dbReference>
<dbReference type="PROSITE" id="PS51273">
    <property type="entry name" value="GATASE_TYPE_1"/>
    <property type="match status" value="1"/>
</dbReference>
<reference evidence="11" key="1">
    <citation type="submission" date="2019-08" db="EMBL/GenBank/DDBJ databases">
        <authorList>
            <person name="Kucharzyk K."/>
            <person name="Murdoch R.W."/>
            <person name="Higgins S."/>
            <person name="Loffler F."/>
        </authorList>
    </citation>
    <scope>NUCLEOTIDE SEQUENCE</scope>
</reference>
<keyword evidence="11" id="KW-0808">Transferase</keyword>
<dbReference type="Gene3D" id="3.40.50.880">
    <property type="match status" value="1"/>
</dbReference>
<feature type="domain" description="Glutamine amidotransferase" evidence="10">
    <location>
        <begin position="13"/>
        <end position="195"/>
    </location>
</feature>
<comment type="catalytic activity">
    <reaction evidence="8">
        <text>5-[(5-phospho-1-deoxy-D-ribulos-1-ylimino)methylamino]-1-(5-phospho-beta-D-ribosyl)imidazole-4-carboxamide + L-glutamine = D-erythro-1-(imidazol-4-yl)glycerol 3-phosphate + 5-amino-1-(5-phospho-beta-D-ribosyl)imidazole-4-carboxamide + L-glutamate + H(+)</text>
        <dbReference type="Rhea" id="RHEA:24793"/>
        <dbReference type="ChEBI" id="CHEBI:15378"/>
        <dbReference type="ChEBI" id="CHEBI:29985"/>
        <dbReference type="ChEBI" id="CHEBI:58278"/>
        <dbReference type="ChEBI" id="CHEBI:58359"/>
        <dbReference type="ChEBI" id="CHEBI:58475"/>
        <dbReference type="ChEBI" id="CHEBI:58525"/>
        <dbReference type="EC" id="4.3.2.10"/>
    </reaction>
</comment>
<dbReference type="InterPro" id="IPR017926">
    <property type="entry name" value="GATASE"/>
</dbReference>
<dbReference type="EMBL" id="VSSQ01005649">
    <property type="protein sequence ID" value="MPM29945.1"/>
    <property type="molecule type" value="Genomic_DNA"/>
</dbReference>
<dbReference type="UniPathway" id="UPA00031">
    <property type="reaction ID" value="UER00010"/>
</dbReference>
<accession>A0A644YMY4</accession>
<dbReference type="GO" id="GO:0016829">
    <property type="term" value="F:lyase activity"/>
    <property type="evidence" value="ECO:0007669"/>
    <property type="project" value="UniProtKB-KW"/>
</dbReference>
<evidence type="ECO:0000256" key="2">
    <source>
        <dbReference type="ARBA" id="ARBA00011152"/>
    </source>
</evidence>
<evidence type="ECO:0000256" key="3">
    <source>
        <dbReference type="ARBA" id="ARBA00022605"/>
    </source>
</evidence>
<dbReference type="CDD" id="cd01748">
    <property type="entry name" value="GATase1_IGP_Synthase"/>
    <property type="match status" value="1"/>
</dbReference>
<evidence type="ECO:0000256" key="9">
    <source>
        <dbReference type="ARBA" id="ARBA00049534"/>
    </source>
</evidence>
<organism evidence="11">
    <name type="scientific">bioreactor metagenome</name>
    <dbReference type="NCBI Taxonomy" id="1076179"/>
    <lineage>
        <taxon>unclassified sequences</taxon>
        <taxon>metagenomes</taxon>
        <taxon>ecological metagenomes</taxon>
    </lineage>
</organism>
<keyword evidence="3" id="KW-0028">Amino-acid biosynthesis</keyword>
<sequence>MRIAMVKYNAGNTRSVLCSLNRLGYEAEVTDDPKLLRSADKVIFPGVGEASTAMAYLREKGLDEVLIHLEQPFLGICLGMQLMCSFSEEHNTTTLGMFDVPVRKFVLPSEFKVPHMGWNTLICSEDPFFTHLKGESWCYFVHSYYVEVGPSTIATTDYGPLTFTSVLHKDNFYGCQFHPEKSAEVGTSLLKTFVEEL</sequence>
<proteinExistence type="inferred from homology"/>
<evidence type="ECO:0000313" key="11">
    <source>
        <dbReference type="EMBL" id="MPM29945.1"/>
    </source>
</evidence>
<dbReference type="SUPFAM" id="SSF52317">
    <property type="entry name" value="Class I glutamine amidotransferase-like"/>
    <property type="match status" value="1"/>
</dbReference>
<dbReference type="EC" id="2.4.2.-" evidence="11"/>
<evidence type="ECO:0000256" key="7">
    <source>
        <dbReference type="ARBA" id="ARBA00023239"/>
    </source>
</evidence>
<keyword evidence="5" id="KW-0315">Glutamine amidotransferase</keyword>
<gene>
    <name evidence="11" type="primary">hisH_24</name>
    <name evidence="11" type="ORF">SDC9_76487</name>
</gene>
<dbReference type="HAMAP" id="MF_00278">
    <property type="entry name" value="HisH"/>
    <property type="match status" value="1"/>
</dbReference>
<protein>
    <submittedName>
        <fullName evidence="11">Imidazole glycerol phosphate synthase subunit HisH</fullName>
        <ecNumber evidence="11">2.4.2.-</ecNumber>
    </submittedName>
</protein>